<dbReference type="Proteomes" id="UP001367676">
    <property type="component" value="Unassembled WGS sequence"/>
</dbReference>
<dbReference type="NCBIfam" id="TIGR00451">
    <property type="entry name" value="unchar_dom_2"/>
    <property type="match status" value="1"/>
</dbReference>
<evidence type="ECO:0000259" key="4">
    <source>
        <dbReference type="PROSITE" id="PS51925"/>
    </source>
</evidence>
<keyword evidence="6" id="KW-1185">Reference proteome</keyword>
<dbReference type="CDD" id="cd11610">
    <property type="entry name" value="eIF2D_N"/>
    <property type="match status" value="1"/>
</dbReference>
<dbReference type="GO" id="GO:0003743">
    <property type="term" value="F:translation initiation factor activity"/>
    <property type="evidence" value="ECO:0007669"/>
    <property type="project" value="InterPro"/>
</dbReference>
<dbReference type="InterPro" id="IPR057429">
    <property type="entry name" value="WH_eIF2D"/>
</dbReference>
<dbReference type="PANTHER" id="PTHR12217:SF4">
    <property type="entry name" value="EUKARYOTIC TRANSLATION INITIATION FACTOR 2D"/>
    <property type="match status" value="1"/>
</dbReference>
<dbReference type="InterPro" id="IPR004521">
    <property type="entry name" value="Uncharacterised_CHP00451"/>
</dbReference>
<dbReference type="GO" id="GO:0003723">
    <property type="term" value="F:RNA binding"/>
    <property type="evidence" value="ECO:0007669"/>
    <property type="project" value="InterPro"/>
</dbReference>
<dbReference type="InterPro" id="IPR041366">
    <property type="entry name" value="Pre-PUA"/>
</dbReference>
<dbReference type="AlphaFoldDB" id="A0AAN9TSB9"/>
<dbReference type="CDD" id="cd21156">
    <property type="entry name" value="PUA_eIF2d-like"/>
    <property type="match status" value="1"/>
</dbReference>
<dbReference type="InterPro" id="IPR001950">
    <property type="entry name" value="SUI1"/>
</dbReference>
<dbReference type="Gene3D" id="3.10.400.20">
    <property type="match status" value="1"/>
</dbReference>
<dbReference type="PROSITE" id="PS50296">
    <property type="entry name" value="SUI1"/>
    <property type="match status" value="1"/>
</dbReference>
<dbReference type="Pfam" id="PF17832">
    <property type="entry name" value="Pre-PUA"/>
    <property type="match status" value="1"/>
</dbReference>
<dbReference type="InterPro" id="IPR015947">
    <property type="entry name" value="PUA-like_sf"/>
</dbReference>
<evidence type="ECO:0000313" key="6">
    <source>
        <dbReference type="Proteomes" id="UP001367676"/>
    </source>
</evidence>
<evidence type="ECO:0000256" key="2">
    <source>
        <dbReference type="ARBA" id="ARBA00022490"/>
    </source>
</evidence>
<dbReference type="InterPro" id="IPR036877">
    <property type="entry name" value="SUI1_dom_sf"/>
</dbReference>
<comment type="similarity">
    <text evidence="1">Belongs to the eIF2D family.</text>
</comment>
<comment type="caution">
    <text evidence="5">The sequence shown here is derived from an EMBL/GenBank/DDBJ whole genome shotgun (WGS) entry which is preliminary data.</text>
</comment>
<dbReference type="InterPro" id="IPR058886">
    <property type="entry name" value="SWIB_eIF2D"/>
</dbReference>
<dbReference type="InterPro" id="IPR003121">
    <property type="entry name" value="SWIB_MDM2_domain"/>
</dbReference>
<reference evidence="5 6" key="1">
    <citation type="submission" date="2024-03" db="EMBL/GenBank/DDBJ databases">
        <title>Adaptation during the transition from Ophiocordyceps entomopathogen to insect associate is accompanied by gene loss and intensified selection.</title>
        <authorList>
            <person name="Ward C.M."/>
            <person name="Onetto C.A."/>
            <person name="Borneman A.R."/>
        </authorList>
    </citation>
    <scope>NUCLEOTIDE SEQUENCE [LARGE SCALE GENOMIC DNA]</scope>
    <source>
        <strain evidence="5">AWRI1</strain>
        <tissue evidence="5">Single Adult Female</tissue>
    </source>
</reference>
<dbReference type="SUPFAM" id="SSF88697">
    <property type="entry name" value="PUA domain-like"/>
    <property type="match status" value="1"/>
</dbReference>
<feature type="domain" description="DM2" evidence="4">
    <location>
        <begin position="368"/>
        <end position="455"/>
    </location>
</feature>
<dbReference type="InterPro" id="IPR039759">
    <property type="entry name" value="eIF2D_SUI1"/>
</dbReference>
<dbReference type="SUPFAM" id="SSF55159">
    <property type="entry name" value="eIF1-like"/>
    <property type="match status" value="1"/>
</dbReference>
<evidence type="ECO:0000313" key="5">
    <source>
        <dbReference type="EMBL" id="KAK7601900.1"/>
    </source>
</evidence>
<dbReference type="InterPro" id="IPR036885">
    <property type="entry name" value="SWIB_MDM2_dom_sf"/>
</dbReference>
<accession>A0AAN9TSB9</accession>
<evidence type="ECO:0008006" key="7">
    <source>
        <dbReference type="Google" id="ProtNLM"/>
    </source>
</evidence>
<dbReference type="Pfam" id="PF26292">
    <property type="entry name" value="PUA_elF2D"/>
    <property type="match status" value="1"/>
</dbReference>
<keyword evidence="2" id="KW-0963">Cytoplasm</keyword>
<dbReference type="PANTHER" id="PTHR12217">
    <property type="entry name" value="EUKARYOTIC TRANSLATION INITIATION FACTOR 2D"/>
    <property type="match status" value="1"/>
</dbReference>
<dbReference type="Pfam" id="PF01253">
    <property type="entry name" value="SUI1"/>
    <property type="match status" value="1"/>
</dbReference>
<evidence type="ECO:0000259" key="3">
    <source>
        <dbReference type="PROSITE" id="PS50296"/>
    </source>
</evidence>
<dbReference type="SUPFAM" id="SSF47592">
    <property type="entry name" value="SWIB/MDM2 domain"/>
    <property type="match status" value="1"/>
</dbReference>
<sequence>MFRKPFKVKSNTQMKGSEKKKLKLELIRNFPILSVENLKEIVPTKDDLSLVKILTHSGESVHFYCNEKLPILFSRADRLYPTLYLLWKFPNMIPFFTTATEVLPVLQGGADFMVAGIVSPNPEKRFGKVNKGGIVYINLTDNKAAVAIGECALSSHDMYMSGGRGKCVIVLHTFEDELCKFGTFVPLPQCGPVFLKPVASPEPPPTCVENEKPSYAGLLRDPQPAPTHVTKLLPVEKLNVNVDEPLDENDSQVDKLSSPDDIVTYCFLKALNTSVRNVKLPLLISNFYKVHMIPACPEGKTVDIKKSKFKKMSKLIEDMREEKVIEVDELSPGVQSIVNVNYSHHLLSGFVDDRCTSSSEKGKSDEPKVVEKYSVNASVLPLFSEFLIKKGESMTVSEARKYTAEYIRKYKLPLPDNPSMVRLDDTLRSIIAQGVNDEVPEVVKWEEIMNRVLYKMSRTFKITTNANAIFTQKEQKGKLPHIDIRVANKAGNKKVTLINNLEAYGVNIEEFSRECQRGVAASATINQVEGLKSSQLQIQGNQVVFIEKILTGKYNIPKKYINGLQFAPKKK</sequence>
<evidence type="ECO:0000256" key="1">
    <source>
        <dbReference type="ARBA" id="ARBA00010359"/>
    </source>
</evidence>
<dbReference type="InterPro" id="IPR039757">
    <property type="entry name" value="EIF2D"/>
</dbReference>
<dbReference type="FunFam" id="3.10.400.20:FF:000002">
    <property type="entry name" value="Eukaryotic translation initiation factor 2D"/>
    <property type="match status" value="1"/>
</dbReference>
<gene>
    <name evidence="5" type="ORF">V9T40_009341</name>
</gene>
<feature type="domain" description="SUI1" evidence="3">
    <location>
        <begin position="482"/>
        <end position="554"/>
    </location>
</feature>
<dbReference type="CDD" id="cd11608">
    <property type="entry name" value="eIF2D_C"/>
    <property type="match status" value="1"/>
</dbReference>
<dbReference type="InterPro" id="IPR048247">
    <property type="entry name" value="eIF2D_N"/>
</dbReference>
<dbReference type="Gene3D" id="3.30.780.10">
    <property type="entry name" value="SUI1-like domain"/>
    <property type="match status" value="1"/>
</dbReference>
<dbReference type="Pfam" id="PF26291">
    <property type="entry name" value="SWIB_eIF2D"/>
    <property type="match status" value="1"/>
</dbReference>
<dbReference type="PROSITE" id="PS51925">
    <property type="entry name" value="SWIB_MDM2"/>
    <property type="match status" value="1"/>
</dbReference>
<organism evidence="5 6">
    <name type="scientific">Parthenolecanium corni</name>
    <dbReference type="NCBI Taxonomy" id="536013"/>
    <lineage>
        <taxon>Eukaryota</taxon>
        <taxon>Metazoa</taxon>
        <taxon>Ecdysozoa</taxon>
        <taxon>Arthropoda</taxon>
        <taxon>Hexapoda</taxon>
        <taxon>Insecta</taxon>
        <taxon>Pterygota</taxon>
        <taxon>Neoptera</taxon>
        <taxon>Paraneoptera</taxon>
        <taxon>Hemiptera</taxon>
        <taxon>Sternorrhyncha</taxon>
        <taxon>Coccoidea</taxon>
        <taxon>Coccidae</taxon>
        <taxon>Parthenolecanium</taxon>
    </lineage>
</organism>
<dbReference type="EMBL" id="JBBCAQ010000010">
    <property type="protein sequence ID" value="KAK7601900.1"/>
    <property type="molecule type" value="Genomic_DNA"/>
</dbReference>
<name>A0AAN9TSB9_9HEMI</name>
<protein>
    <recommendedName>
        <fullName evidence="7">Ligatin</fullName>
    </recommendedName>
</protein>
<dbReference type="GO" id="GO:0001731">
    <property type="term" value="P:formation of translation preinitiation complex"/>
    <property type="evidence" value="ECO:0007669"/>
    <property type="project" value="InterPro"/>
</dbReference>
<dbReference type="InterPro" id="IPR048248">
    <property type="entry name" value="PUA_eIF2d-like"/>
</dbReference>
<dbReference type="PROSITE" id="PS50890">
    <property type="entry name" value="PUA"/>
    <property type="match status" value="1"/>
</dbReference>
<proteinExistence type="inferred from homology"/>
<dbReference type="Pfam" id="PF25304">
    <property type="entry name" value="WHD_eIF2D"/>
    <property type="match status" value="1"/>
</dbReference>